<feature type="region of interest" description="Disordered" evidence="1">
    <location>
        <begin position="801"/>
        <end position="827"/>
    </location>
</feature>
<feature type="compositionally biased region" description="Low complexity" evidence="1">
    <location>
        <begin position="531"/>
        <end position="544"/>
    </location>
</feature>
<feature type="compositionally biased region" description="Basic and acidic residues" evidence="1">
    <location>
        <begin position="68"/>
        <end position="123"/>
    </location>
</feature>
<feature type="compositionally biased region" description="Basic and acidic residues" evidence="1">
    <location>
        <begin position="251"/>
        <end position="262"/>
    </location>
</feature>
<feature type="compositionally biased region" description="Polar residues" evidence="1">
    <location>
        <begin position="801"/>
        <end position="811"/>
    </location>
</feature>
<keyword evidence="3" id="KW-1185">Reference proteome</keyword>
<feature type="compositionally biased region" description="Basic residues" evidence="1">
    <location>
        <begin position="228"/>
        <end position="243"/>
    </location>
</feature>
<reference evidence="2" key="1">
    <citation type="journal article" date="2023" name="IScience">
        <title>Live-bearing cockroach genome reveals convergent evolutionary mechanisms linked to viviparity in insects and beyond.</title>
        <authorList>
            <person name="Fouks B."/>
            <person name="Harrison M.C."/>
            <person name="Mikhailova A.A."/>
            <person name="Marchal E."/>
            <person name="English S."/>
            <person name="Carruthers M."/>
            <person name="Jennings E.C."/>
            <person name="Chiamaka E.L."/>
            <person name="Frigard R.A."/>
            <person name="Pippel M."/>
            <person name="Attardo G.M."/>
            <person name="Benoit J.B."/>
            <person name="Bornberg-Bauer E."/>
            <person name="Tobe S.S."/>
        </authorList>
    </citation>
    <scope>NUCLEOTIDE SEQUENCE</scope>
    <source>
        <strain evidence="2">Stay&amp;Tobe</strain>
    </source>
</reference>
<feature type="region of interest" description="Disordered" evidence="1">
    <location>
        <begin position="301"/>
        <end position="320"/>
    </location>
</feature>
<evidence type="ECO:0000313" key="2">
    <source>
        <dbReference type="EMBL" id="KAJ9588761.1"/>
    </source>
</evidence>
<feature type="region of interest" description="Disordered" evidence="1">
    <location>
        <begin position="211"/>
        <end position="262"/>
    </location>
</feature>
<feature type="region of interest" description="Disordered" evidence="1">
    <location>
        <begin position="530"/>
        <end position="551"/>
    </location>
</feature>
<feature type="compositionally biased region" description="Polar residues" evidence="1">
    <location>
        <begin position="181"/>
        <end position="192"/>
    </location>
</feature>
<feature type="compositionally biased region" description="Polar residues" evidence="1">
    <location>
        <begin position="640"/>
        <end position="651"/>
    </location>
</feature>
<comment type="caution">
    <text evidence="2">The sequence shown here is derived from an EMBL/GenBank/DDBJ whole genome shotgun (WGS) entry which is preliminary data.</text>
</comment>
<dbReference type="AlphaFoldDB" id="A0AAD8EG20"/>
<feature type="region of interest" description="Disordered" evidence="1">
    <location>
        <begin position="764"/>
        <end position="785"/>
    </location>
</feature>
<sequence length="1042" mass="116269">IIFLILDHIFPPLQGRQHQEKLLLLALEELMERVKAQQALLLDDMKLTMETSEPQQAGEKLAASSETSDGHLENNKRTLEKSQDITDTEKKTEESKGDENDLERKSTERKNENKEEEPREHVKAIKHVQSANAKKEQKKTGRKIEKVEDKSISKSDNEGMDQSDTQLTEIHSEYSYEHSVMESSNGSGSTSYEGVKITVSVSELSEKMYRHHGSKGKKVVSVKSPQKLLKHHGHRKTCKKRHKPLDEQQIESEKESHVDKDSKYISPSKVRKEEKNGKVKLISTKMDDSMLEGDKNWSEVLEKTSSSKKDSSESTKYMSPPEQLISSNIEHLASLLAFMKNNQTKKDDKECKINPLLVHYISRLLSMSRESVENLGVSSSDISTPEIESSSGESISLNVEQTTSLEDRTQDCRVKMKDVIDSVFRNIRQKTDVLPCKAPCSGVPQHVPGTSTPQENEEELMQSAQSGTRDNQRLEISTPPFNSRFKNMSLEEYKALKFPDIFPEYSQRCTRISNLAKRIEEIRKEQKRLLGNISGSSSSNSGSGQDSTRYISPPESITIMTRFEKKGNVTQLHPGEKENIPPCIPHKFGHCVNIPCSICHDDKVKSKDKDSENGGRLQSSQSFYSTPPESATALLDDNNRNGNTVSPTWNQRLGHHSVHLPKSSHKDGSRVSTDGNVVPQPSTVNISNRDVPCLVSGTYLQGVCGLCPQDNGRRCDPNKCLISKEPRPHARPPSTSVRRNFKSNTDNVAIQELSTIIEGDSTVTSIGSSKEKAQDVNPADTSDDSIPDVLSEMLNRGLITSPPSWLRNRQNSSSDCSCHSSRKKQNSNASDDYIQANFFTYIGQKSEELSQMLREGYKNLPNKLNLPKLIIDVFSKLGKSPSKNEIDEAFKKIGFRWIPSNENEIRQPTVYFKHIDVTTTHFQDNVCRFFERLTVDSPLEELENAFKKIGIVCSDASLRRNINGKSVCFSPSTIDNSSGSYGSAILSQTPTSISVSTSFPSTLSNSYASTSTGSAVLPPIPTSISVSTENLSSQDISSSENK</sequence>
<protein>
    <submittedName>
        <fullName evidence="2">Uncharacterized protein</fullName>
    </submittedName>
</protein>
<feature type="compositionally biased region" description="Polar residues" evidence="1">
    <location>
        <begin position="670"/>
        <end position="679"/>
    </location>
</feature>
<feature type="non-terminal residue" evidence="2">
    <location>
        <position position="1"/>
    </location>
</feature>
<feature type="region of interest" description="Disordered" evidence="1">
    <location>
        <begin position="52"/>
        <end position="192"/>
    </location>
</feature>
<accession>A0AAD8EG20</accession>
<feature type="compositionally biased region" description="Basic and acidic residues" evidence="1">
    <location>
        <begin position="301"/>
        <end position="313"/>
    </location>
</feature>
<feature type="compositionally biased region" description="Basic and acidic residues" evidence="1">
    <location>
        <begin position="170"/>
        <end position="180"/>
    </location>
</feature>
<feature type="compositionally biased region" description="Basic residues" evidence="1">
    <location>
        <begin position="211"/>
        <end position="220"/>
    </location>
</feature>
<dbReference type="EMBL" id="JASPKZ010005308">
    <property type="protein sequence ID" value="KAJ9588761.1"/>
    <property type="molecule type" value="Genomic_DNA"/>
</dbReference>
<feature type="compositionally biased region" description="Basic and acidic residues" evidence="1">
    <location>
        <begin position="603"/>
        <end position="613"/>
    </location>
</feature>
<feature type="compositionally biased region" description="Basic residues" evidence="1">
    <location>
        <begin position="653"/>
        <end position="663"/>
    </location>
</feature>
<feature type="compositionally biased region" description="Low complexity" evidence="1">
    <location>
        <begin position="382"/>
        <end position="396"/>
    </location>
</feature>
<feature type="region of interest" description="Disordered" evidence="1">
    <location>
        <begin position="444"/>
        <end position="480"/>
    </location>
</feature>
<feature type="compositionally biased region" description="Polar residues" evidence="1">
    <location>
        <begin position="160"/>
        <end position="169"/>
    </location>
</feature>
<reference evidence="2" key="2">
    <citation type="submission" date="2023-05" db="EMBL/GenBank/DDBJ databases">
        <authorList>
            <person name="Fouks B."/>
        </authorList>
    </citation>
    <scope>NUCLEOTIDE SEQUENCE</scope>
    <source>
        <strain evidence="2">Stay&amp;Tobe</strain>
        <tissue evidence="2">Testes</tissue>
    </source>
</reference>
<gene>
    <name evidence="2" type="ORF">L9F63_017948</name>
</gene>
<dbReference type="Proteomes" id="UP001233999">
    <property type="component" value="Unassembled WGS sequence"/>
</dbReference>
<feature type="compositionally biased region" description="Polar residues" evidence="1">
    <location>
        <begin position="616"/>
        <end position="629"/>
    </location>
</feature>
<evidence type="ECO:0000256" key="1">
    <source>
        <dbReference type="SAM" id="MobiDB-lite"/>
    </source>
</evidence>
<organism evidence="2 3">
    <name type="scientific">Diploptera punctata</name>
    <name type="common">Pacific beetle cockroach</name>
    <dbReference type="NCBI Taxonomy" id="6984"/>
    <lineage>
        <taxon>Eukaryota</taxon>
        <taxon>Metazoa</taxon>
        <taxon>Ecdysozoa</taxon>
        <taxon>Arthropoda</taxon>
        <taxon>Hexapoda</taxon>
        <taxon>Insecta</taxon>
        <taxon>Pterygota</taxon>
        <taxon>Neoptera</taxon>
        <taxon>Polyneoptera</taxon>
        <taxon>Dictyoptera</taxon>
        <taxon>Blattodea</taxon>
        <taxon>Blaberoidea</taxon>
        <taxon>Blaberidae</taxon>
        <taxon>Diplopterinae</taxon>
        <taxon>Diploptera</taxon>
    </lineage>
</organism>
<evidence type="ECO:0000313" key="3">
    <source>
        <dbReference type="Proteomes" id="UP001233999"/>
    </source>
</evidence>
<name>A0AAD8EG20_DIPPU</name>
<feature type="compositionally biased region" description="Basic and acidic residues" evidence="1">
    <location>
        <begin position="133"/>
        <end position="157"/>
    </location>
</feature>
<feature type="region of interest" description="Disordered" evidence="1">
    <location>
        <begin position="379"/>
        <end position="402"/>
    </location>
</feature>
<feature type="region of interest" description="Disordered" evidence="1">
    <location>
        <begin position="603"/>
        <end position="679"/>
    </location>
</feature>
<proteinExistence type="predicted"/>